<protein>
    <submittedName>
        <fullName evidence="1">Glycosyltransferase family 8 protein</fullName>
    </submittedName>
</protein>
<dbReference type="PANTHER" id="PTHR11183">
    <property type="entry name" value="GLYCOGENIN SUBFAMILY MEMBER"/>
    <property type="match status" value="1"/>
</dbReference>
<evidence type="ECO:0000313" key="1">
    <source>
        <dbReference type="EMBL" id="KZP15306.1"/>
    </source>
</evidence>
<dbReference type="Proteomes" id="UP000076532">
    <property type="component" value="Unassembled WGS sequence"/>
</dbReference>
<proteinExistence type="predicted"/>
<dbReference type="InterPro" id="IPR002495">
    <property type="entry name" value="Glyco_trans_8"/>
</dbReference>
<accession>A0A166E1W7</accession>
<dbReference type="InterPro" id="IPR029044">
    <property type="entry name" value="Nucleotide-diphossugar_trans"/>
</dbReference>
<dbReference type="InterPro" id="IPR050587">
    <property type="entry name" value="GNT1/Glycosyltrans_8"/>
</dbReference>
<dbReference type="GO" id="GO:0016757">
    <property type="term" value="F:glycosyltransferase activity"/>
    <property type="evidence" value="ECO:0007669"/>
    <property type="project" value="InterPro"/>
</dbReference>
<organism evidence="1 2">
    <name type="scientific">Athelia psychrophila</name>
    <dbReference type="NCBI Taxonomy" id="1759441"/>
    <lineage>
        <taxon>Eukaryota</taxon>
        <taxon>Fungi</taxon>
        <taxon>Dikarya</taxon>
        <taxon>Basidiomycota</taxon>
        <taxon>Agaricomycotina</taxon>
        <taxon>Agaricomycetes</taxon>
        <taxon>Agaricomycetidae</taxon>
        <taxon>Atheliales</taxon>
        <taxon>Atheliaceae</taxon>
        <taxon>Athelia</taxon>
    </lineage>
</organism>
<dbReference type="OrthoDB" id="2014201at2759"/>
<dbReference type="SUPFAM" id="SSF53448">
    <property type="entry name" value="Nucleotide-diphospho-sugar transferases"/>
    <property type="match status" value="1"/>
</dbReference>
<dbReference type="Gene3D" id="3.90.550.10">
    <property type="entry name" value="Spore Coat Polysaccharide Biosynthesis Protein SpsA, Chain A"/>
    <property type="match status" value="1"/>
</dbReference>
<gene>
    <name evidence="1" type="ORF">FIBSPDRAFT_958960</name>
</gene>
<dbReference type="EMBL" id="KV417606">
    <property type="protein sequence ID" value="KZP15306.1"/>
    <property type="molecule type" value="Genomic_DNA"/>
</dbReference>
<dbReference type="AlphaFoldDB" id="A0A166E1W7"/>
<dbReference type="Pfam" id="PF01501">
    <property type="entry name" value="Glyco_transf_8"/>
    <property type="match status" value="1"/>
</dbReference>
<keyword evidence="2" id="KW-1185">Reference proteome</keyword>
<dbReference type="STRING" id="436010.A0A166E1W7"/>
<reference evidence="1 2" key="1">
    <citation type="journal article" date="2016" name="Mol. Biol. Evol.">
        <title>Comparative Genomics of Early-Diverging Mushroom-Forming Fungi Provides Insights into the Origins of Lignocellulose Decay Capabilities.</title>
        <authorList>
            <person name="Nagy L.G."/>
            <person name="Riley R."/>
            <person name="Tritt A."/>
            <person name="Adam C."/>
            <person name="Daum C."/>
            <person name="Floudas D."/>
            <person name="Sun H."/>
            <person name="Yadav J.S."/>
            <person name="Pangilinan J."/>
            <person name="Larsson K.H."/>
            <person name="Matsuura K."/>
            <person name="Barry K."/>
            <person name="Labutti K."/>
            <person name="Kuo R."/>
            <person name="Ohm R.A."/>
            <person name="Bhattacharya S.S."/>
            <person name="Shirouzu T."/>
            <person name="Yoshinaga Y."/>
            <person name="Martin F.M."/>
            <person name="Grigoriev I.V."/>
            <person name="Hibbett D.S."/>
        </authorList>
    </citation>
    <scope>NUCLEOTIDE SEQUENCE [LARGE SCALE GENOMIC DNA]</scope>
    <source>
        <strain evidence="1 2">CBS 109695</strain>
    </source>
</reference>
<sequence>MLNQPYYADPSKHAIVSTLTTDSYAIAVAVLAHSAREANSSARLILTYPESSPRLSASALCVARVAGWELHPVPLISAPGGGKGMSHQRFLEMFTKLQIWGLDDIVDRVVYLDADTLVRRNFDELFALPWSFAAVADVYASSRGFDVTFNAGVLALRTSSAVLKEMRQMVDVLTEEAKQGRPSIPPNEAEQGFLNVYYGADVAKLPYAYNANLAIKVASPVMWDALIEKKEIRVVHYTVVKPFVNIAAVDKDKGGEHGLKVVIDEPLRQINEDAKKKEGGIFKDEVAWWWEAYERLMLEKGHEIRECLL</sequence>
<evidence type="ECO:0000313" key="2">
    <source>
        <dbReference type="Proteomes" id="UP000076532"/>
    </source>
</evidence>
<name>A0A166E1W7_9AGAM</name>